<dbReference type="GO" id="GO:0005813">
    <property type="term" value="C:centrosome"/>
    <property type="evidence" value="ECO:0007669"/>
    <property type="project" value="TreeGrafter"/>
</dbReference>
<dbReference type="GO" id="GO:0051298">
    <property type="term" value="P:centrosome duplication"/>
    <property type="evidence" value="ECO:0007669"/>
    <property type="project" value="TreeGrafter"/>
</dbReference>
<dbReference type="Gene3D" id="1.25.40.990">
    <property type="match status" value="1"/>
</dbReference>
<sequence length="127" mass="14329">MAHWSGNFVRVLRNYRAFPFLLACALHPHLGQIRRHALQVLTSAYSSRNCRIPMSTLSQWLHCTDKEARDICLSYNVPLENSEVKFLKGTGDFSARQVPSVLDPYLKQALSRIDVAAVLTQDARTAS</sequence>
<organism evidence="2">
    <name type="scientific">Ixodes ricinus</name>
    <name type="common">Common tick</name>
    <name type="synonym">Acarus ricinus</name>
    <dbReference type="NCBI Taxonomy" id="34613"/>
    <lineage>
        <taxon>Eukaryota</taxon>
        <taxon>Metazoa</taxon>
        <taxon>Ecdysozoa</taxon>
        <taxon>Arthropoda</taxon>
        <taxon>Chelicerata</taxon>
        <taxon>Arachnida</taxon>
        <taxon>Acari</taxon>
        <taxon>Parasitiformes</taxon>
        <taxon>Ixodida</taxon>
        <taxon>Ixodoidea</taxon>
        <taxon>Ixodidae</taxon>
        <taxon>Ixodinae</taxon>
        <taxon>Ixodes</taxon>
    </lineage>
</organism>
<dbReference type="GO" id="GO:0051225">
    <property type="term" value="P:spindle assembly"/>
    <property type="evidence" value="ECO:0007669"/>
    <property type="project" value="TreeGrafter"/>
</dbReference>
<dbReference type="PANTHER" id="PTHR12436:SF38">
    <property type="entry name" value="SAC3 DOMAIN-CONTAINING PROTEIN 1"/>
    <property type="match status" value="1"/>
</dbReference>
<dbReference type="PANTHER" id="PTHR12436">
    <property type="entry name" value="80 KDA MCM3-ASSOCIATED PROTEIN"/>
    <property type="match status" value="1"/>
</dbReference>
<dbReference type="InterPro" id="IPR005062">
    <property type="entry name" value="SAC3/GANP/THP3_conserved"/>
</dbReference>
<protein>
    <recommendedName>
        <fullName evidence="1">SAC3/GANP/THP3 conserved domain-containing protein</fullName>
    </recommendedName>
</protein>
<feature type="domain" description="SAC3/GANP/THP3 conserved" evidence="1">
    <location>
        <begin position="5"/>
        <end position="79"/>
    </location>
</feature>
<dbReference type="InterPro" id="IPR045107">
    <property type="entry name" value="SAC3/GANP/THP3"/>
</dbReference>
<dbReference type="GO" id="GO:0005634">
    <property type="term" value="C:nucleus"/>
    <property type="evidence" value="ECO:0007669"/>
    <property type="project" value="TreeGrafter"/>
</dbReference>
<name>V5H6T1_IXORI</name>
<dbReference type="EMBL" id="GANP01014441">
    <property type="protein sequence ID" value="JAB70027.1"/>
    <property type="molecule type" value="mRNA"/>
</dbReference>
<evidence type="ECO:0000259" key="1">
    <source>
        <dbReference type="Pfam" id="PF03399"/>
    </source>
</evidence>
<dbReference type="Pfam" id="PF03399">
    <property type="entry name" value="SAC3_GANP"/>
    <property type="match status" value="1"/>
</dbReference>
<reference evidence="2" key="1">
    <citation type="journal article" date="2015" name="Sci. Rep.">
        <title>Tissue- and time-dependent transcription in Ixodes ricinus salivary glands and midguts when blood feeding on the vertebrate host.</title>
        <authorList>
            <person name="Kotsyfakis M."/>
            <person name="Schwarz A."/>
            <person name="Erhart J."/>
            <person name="Ribeiro J.M."/>
        </authorList>
    </citation>
    <scope>NUCLEOTIDE SEQUENCE</scope>
    <source>
        <tissue evidence="2">Salivary gland and midgut</tissue>
    </source>
</reference>
<proteinExistence type="evidence at transcript level"/>
<evidence type="ECO:0000313" key="2">
    <source>
        <dbReference type="EMBL" id="JAB70027.1"/>
    </source>
</evidence>
<accession>V5H6T1</accession>
<dbReference type="GO" id="GO:0005819">
    <property type="term" value="C:spindle"/>
    <property type="evidence" value="ECO:0007669"/>
    <property type="project" value="TreeGrafter"/>
</dbReference>
<dbReference type="AlphaFoldDB" id="V5H6T1"/>